<comment type="caution">
    <text evidence="11">The sequence shown here is derived from an EMBL/GenBank/DDBJ whole genome shotgun (WGS) entry which is preliminary data.</text>
</comment>
<comment type="function">
    <text evidence="8">Catalyzes the release of premature peptidyl moieties from peptidyl-tRNA molecules trapped in stalled 50S ribosomal subunits, and thus maintains levels of free tRNAs and 50S ribosomes.</text>
</comment>
<comment type="function">
    <text evidence="8">Hydrolyzes ribosome-free peptidyl-tRNAs (with 1 or more amino acids incorporated), which drop off the ribosome during protein synthesis, or as a result of ribosome stalling.</text>
</comment>
<feature type="binding site" evidence="8">
    <location>
        <position position="60"/>
    </location>
    <ligand>
        <name>tRNA</name>
        <dbReference type="ChEBI" id="CHEBI:17843"/>
    </ligand>
</feature>
<feature type="site" description="Discriminates between blocked and unblocked aminoacyl-tRNA" evidence="8">
    <location>
        <position position="9"/>
    </location>
</feature>
<dbReference type="RefSeq" id="WP_094254664.1">
    <property type="nucleotide sequence ID" value="NZ_NNCE01000004.1"/>
</dbReference>
<proteinExistence type="inferred from homology"/>
<dbReference type="InterPro" id="IPR001328">
    <property type="entry name" value="Pept_tRNA_hydro"/>
</dbReference>
<dbReference type="AlphaFoldDB" id="A0A4R6IC93"/>
<dbReference type="InterPro" id="IPR018171">
    <property type="entry name" value="Pept_tRNA_hydro_CS"/>
</dbReference>
<evidence type="ECO:0000313" key="12">
    <source>
        <dbReference type="Proteomes" id="UP000295518"/>
    </source>
</evidence>
<evidence type="ECO:0000256" key="3">
    <source>
        <dbReference type="ARBA" id="ARBA00022801"/>
    </source>
</evidence>
<protein>
    <recommendedName>
        <fullName evidence="7 8">Peptidyl-tRNA hydrolase</fullName>
        <shortName evidence="8">Pth</shortName>
        <ecNumber evidence="1 8">3.1.1.29</ecNumber>
    </recommendedName>
</protein>
<dbReference type="PANTHER" id="PTHR17224:SF1">
    <property type="entry name" value="PEPTIDYL-TRNA HYDROLASE"/>
    <property type="match status" value="1"/>
</dbReference>
<dbReference type="Proteomes" id="UP000295518">
    <property type="component" value="Unassembled WGS sequence"/>
</dbReference>
<evidence type="ECO:0000256" key="10">
    <source>
        <dbReference type="RuleBase" id="RU004320"/>
    </source>
</evidence>
<keyword evidence="8" id="KW-0963">Cytoplasm</keyword>
<dbReference type="SUPFAM" id="SSF53178">
    <property type="entry name" value="Peptidyl-tRNA hydrolase-like"/>
    <property type="match status" value="1"/>
</dbReference>
<keyword evidence="2 8" id="KW-0820">tRNA-binding</keyword>
<dbReference type="NCBIfam" id="TIGR00447">
    <property type="entry name" value="pth"/>
    <property type="match status" value="1"/>
</dbReference>
<evidence type="ECO:0000256" key="5">
    <source>
        <dbReference type="ARBA" id="ARBA00038063"/>
    </source>
</evidence>
<dbReference type="FunFam" id="3.40.50.1470:FF:000001">
    <property type="entry name" value="Peptidyl-tRNA hydrolase"/>
    <property type="match status" value="1"/>
</dbReference>
<dbReference type="EMBL" id="SNWN01000012">
    <property type="protein sequence ID" value="TDO19863.1"/>
    <property type="molecule type" value="Genomic_DNA"/>
</dbReference>
<accession>A0A4R6IC93</accession>
<comment type="catalytic activity">
    <reaction evidence="6 8 9">
        <text>an N-acyl-L-alpha-aminoacyl-tRNA + H2O = an N-acyl-L-amino acid + a tRNA + H(+)</text>
        <dbReference type="Rhea" id="RHEA:54448"/>
        <dbReference type="Rhea" id="RHEA-COMP:10123"/>
        <dbReference type="Rhea" id="RHEA-COMP:13883"/>
        <dbReference type="ChEBI" id="CHEBI:15377"/>
        <dbReference type="ChEBI" id="CHEBI:15378"/>
        <dbReference type="ChEBI" id="CHEBI:59874"/>
        <dbReference type="ChEBI" id="CHEBI:78442"/>
        <dbReference type="ChEBI" id="CHEBI:138191"/>
        <dbReference type="EC" id="3.1.1.29"/>
    </reaction>
</comment>
<sequence length="183" mass="20437">MKLVIGLGNPGNEYLNTKHNVGFNVLDLVAKKLNVEINKEKFEGLYYKGHNVILAKPQTYMNNSGKFVKAICNFYNIDINDVLVVYDDMDFPVGKAVIKGSGSSGGQKGMDSIIKHLGTQDIKRIRIGIGRPGENHDVSNYVLSKFTEEQQTKMNLVLDSVSETVLTYIFNDIKVAVNHLEKK</sequence>
<comment type="subcellular location">
    <subcellularLocation>
        <location evidence="8">Cytoplasm</location>
    </subcellularLocation>
</comment>
<keyword evidence="3 8" id="KW-0378">Hydrolase</keyword>
<evidence type="ECO:0000313" key="11">
    <source>
        <dbReference type="EMBL" id="TDO19863.1"/>
    </source>
</evidence>
<keyword evidence="4 8" id="KW-0694">RNA-binding</keyword>
<keyword evidence="12" id="KW-1185">Reference proteome</keyword>
<comment type="subunit">
    <text evidence="8">Monomer.</text>
</comment>
<comment type="caution">
    <text evidence="8">Lacks conserved residue(s) required for the propagation of feature annotation.</text>
</comment>
<evidence type="ECO:0000256" key="6">
    <source>
        <dbReference type="ARBA" id="ARBA00048707"/>
    </source>
</evidence>
<evidence type="ECO:0000256" key="2">
    <source>
        <dbReference type="ARBA" id="ARBA00022555"/>
    </source>
</evidence>
<evidence type="ECO:0000256" key="8">
    <source>
        <dbReference type="HAMAP-Rule" id="MF_00083"/>
    </source>
</evidence>
<feature type="binding site" evidence="8">
    <location>
        <position position="62"/>
    </location>
    <ligand>
        <name>tRNA</name>
        <dbReference type="ChEBI" id="CHEBI:17843"/>
    </ligand>
</feature>
<dbReference type="GO" id="GO:0004045">
    <property type="term" value="F:peptidyl-tRNA hydrolase activity"/>
    <property type="evidence" value="ECO:0007669"/>
    <property type="project" value="UniProtKB-UniRule"/>
</dbReference>
<dbReference type="GO" id="GO:0000049">
    <property type="term" value="F:tRNA binding"/>
    <property type="evidence" value="ECO:0007669"/>
    <property type="project" value="UniProtKB-UniRule"/>
</dbReference>
<dbReference type="Gene3D" id="3.40.50.1470">
    <property type="entry name" value="Peptidyl-tRNA hydrolase"/>
    <property type="match status" value="1"/>
</dbReference>
<comment type="similarity">
    <text evidence="5 8 10">Belongs to the PTH family.</text>
</comment>
<evidence type="ECO:0000256" key="1">
    <source>
        <dbReference type="ARBA" id="ARBA00013260"/>
    </source>
</evidence>
<dbReference type="GO" id="GO:0006515">
    <property type="term" value="P:protein quality control for misfolded or incompletely synthesized proteins"/>
    <property type="evidence" value="ECO:0007669"/>
    <property type="project" value="UniProtKB-UniRule"/>
</dbReference>
<dbReference type="InterPro" id="IPR036416">
    <property type="entry name" value="Pept_tRNA_hydro_sf"/>
</dbReference>
<gene>
    <name evidence="8" type="primary">pth</name>
    <name evidence="11" type="ORF">EI74_0502</name>
</gene>
<evidence type="ECO:0000256" key="7">
    <source>
        <dbReference type="ARBA" id="ARBA00050038"/>
    </source>
</evidence>
<dbReference type="GO" id="GO:0072344">
    <property type="term" value="P:rescue of stalled ribosome"/>
    <property type="evidence" value="ECO:0007669"/>
    <property type="project" value="UniProtKB-UniRule"/>
</dbReference>
<dbReference type="Pfam" id="PF01195">
    <property type="entry name" value="Pept_tRNA_hydro"/>
    <property type="match status" value="1"/>
</dbReference>
<evidence type="ECO:0000256" key="4">
    <source>
        <dbReference type="ARBA" id="ARBA00022884"/>
    </source>
</evidence>
<evidence type="ECO:0000256" key="9">
    <source>
        <dbReference type="RuleBase" id="RU000673"/>
    </source>
</evidence>
<feature type="active site" description="Proton acceptor" evidence="8">
    <location>
        <position position="19"/>
    </location>
</feature>
<dbReference type="CDD" id="cd00462">
    <property type="entry name" value="PTH"/>
    <property type="match status" value="1"/>
</dbReference>
<name>A0A4R6IC93_9MOLU</name>
<dbReference type="OrthoDB" id="9800507at2"/>
<dbReference type="PROSITE" id="PS01195">
    <property type="entry name" value="PEPT_TRNA_HYDROL_1"/>
    <property type="match status" value="1"/>
</dbReference>
<organism evidence="11 12">
    <name type="scientific">Mycoplasma testudineum</name>
    <dbReference type="NCBI Taxonomy" id="244584"/>
    <lineage>
        <taxon>Bacteria</taxon>
        <taxon>Bacillati</taxon>
        <taxon>Mycoplasmatota</taxon>
        <taxon>Mollicutes</taxon>
        <taxon>Mycoplasmataceae</taxon>
        <taxon>Mycoplasma</taxon>
    </lineage>
</organism>
<dbReference type="PANTHER" id="PTHR17224">
    <property type="entry name" value="PEPTIDYL-TRNA HYDROLASE"/>
    <property type="match status" value="1"/>
</dbReference>
<feature type="binding site" evidence="8">
    <location>
        <position position="14"/>
    </location>
    <ligand>
        <name>tRNA</name>
        <dbReference type="ChEBI" id="CHEBI:17843"/>
    </ligand>
</feature>
<reference evidence="11 12" key="1">
    <citation type="submission" date="2019-03" db="EMBL/GenBank/DDBJ databases">
        <title>Genomic Encyclopedia of Archaeal and Bacterial Type Strains, Phase II (KMG-II): from individual species to whole genera.</title>
        <authorList>
            <person name="Goeker M."/>
        </authorList>
    </citation>
    <scope>NUCLEOTIDE SEQUENCE [LARGE SCALE GENOMIC DNA]</scope>
    <source>
        <strain evidence="11 12">ATCC 700618</strain>
    </source>
</reference>
<dbReference type="GO" id="GO:0005737">
    <property type="term" value="C:cytoplasm"/>
    <property type="evidence" value="ECO:0007669"/>
    <property type="project" value="UniProtKB-SubCell"/>
</dbReference>
<dbReference type="EC" id="3.1.1.29" evidence="1 8"/>
<dbReference type="HAMAP" id="MF_00083">
    <property type="entry name" value="Pept_tRNA_hydro_bact"/>
    <property type="match status" value="1"/>
</dbReference>
<feature type="site" description="Stabilizes the basic form of H active site to accept a proton" evidence="8">
    <location>
        <position position="87"/>
    </location>
</feature>